<dbReference type="SUPFAM" id="SSF56808">
    <property type="entry name" value="Ribosomal protein L1"/>
    <property type="match status" value="1"/>
</dbReference>
<dbReference type="Gene3D" id="3.40.50.790">
    <property type="match status" value="1"/>
</dbReference>
<dbReference type="AlphaFoldDB" id="A0A1R2BZU7"/>
<dbReference type="OrthoDB" id="10251727at2759"/>
<evidence type="ECO:0000313" key="2">
    <source>
        <dbReference type="Proteomes" id="UP000187209"/>
    </source>
</evidence>
<accession>A0A1R2BZU7</accession>
<dbReference type="GO" id="GO:0003723">
    <property type="term" value="F:RNA binding"/>
    <property type="evidence" value="ECO:0007669"/>
    <property type="project" value="InterPro"/>
</dbReference>
<dbReference type="Proteomes" id="UP000187209">
    <property type="component" value="Unassembled WGS sequence"/>
</dbReference>
<keyword evidence="2" id="KW-1185">Reference proteome</keyword>
<organism evidence="1 2">
    <name type="scientific">Stentor coeruleus</name>
    <dbReference type="NCBI Taxonomy" id="5963"/>
    <lineage>
        <taxon>Eukaryota</taxon>
        <taxon>Sar</taxon>
        <taxon>Alveolata</taxon>
        <taxon>Ciliophora</taxon>
        <taxon>Postciliodesmatophora</taxon>
        <taxon>Heterotrichea</taxon>
        <taxon>Heterotrichida</taxon>
        <taxon>Stentoridae</taxon>
        <taxon>Stentor</taxon>
    </lineage>
</organism>
<proteinExistence type="predicted"/>
<evidence type="ECO:0000313" key="1">
    <source>
        <dbReference type="EMBL" id="OMJ82240.1"/>
    </source>
</evidence>
<dbReference type="InterPro" id="IPR028364">
    <property type="entry name" value="Ribosomal_uL1/biogenesis"/>
</dbReference>
<dbReference type="CDD" id="cd00403">
    <property type="entry name" value="Ribosomal_L1"/>
    <property type="match status" value="1"/>
</dbReference>
<dbReference type="PANTHER" id="PTHR23105">
    <property type="entry name" value="RIBOSOMAL PROTEIN L7AE FAMILY MEMBER"/>
    <property type="match status" value="1"/>
</dbReference>
<reference evidence="1 2" key="1">
    <citation type="submission" date="2016-11" db="EMBL/GenBank/DDBJ databases">
        <title>The macronuclear genome of Stentor coeruleus: a giant cell with tiny introns.</title>
        <authorList>
            <person name="Slabodnick M."/>
            <person name="Ruby J.G."/>
            <person name="Reiff S.B."/>
            <person name="Swart E.C."/>
            <person name="Gosai S."/>
            <person name="Prabakaran S."/>
            <person name="Witkowska E."/>
            <person name="Larue G.E."/>
            <person name="Fisher S."/>
            <person name="Freeman R.M."/>
            <person name="Gunawardena J."/>
            <person name="Chu W."/>
            <person name="Stover N.A."/>
            <person name="Gregory B.D."/>
            <person name="Nowacki M."/>
            <person name="Derisi J."/>
            <person name="Roy S.W."/>
            <person name="Marshall W.F."/>
            <person name="Sood P."/>
        </authorList>
    </citation>
    <scope>NUCLEOTIDE SEQUENCE [LARGE SCALE GENOMIC DNA]</scope>
    <source>
        <strain evidence="1">WM001</strain>
    </source>
</reference>
<name>A0A1R2BZU7_9CILI</name>
<comment type="caution">
    <text evidence="1">The sequence shown here is derived from an EMBL/GenBank/DDBJ whole genome shotgun (WGS) entry which is preliminary data.</text>
</comment>
<dbReference type="Pfam" id="PF00687">
    <property type="entry name" value="Ribosomal_L1"/>
    <property type="match status" value="1"/>
</dbReference>
<sequence length="255" mass="28943">MVKKVKSSFVSLSRVQVKKAVTAIRDLISTKQDSSDLLANEDEFININIEVNKLPELTTLRVVAVPLPFPIYTKKFNSRVFLIVKDPQRDWKEKIDSLNVKDLPLSKICGISKLGKNYTQYKDRRELIRQYDLFLADIRVFNMLPDRLGKYFYEKKRIPALLCLDTDIEGSLTSACNSTFLIAAKGPVFTIKVGRISMSESEVIANIQAVVESLPNILPGITKENIRRIEVKGEVTLALPIYNYLTPREVSAFKS</sequence>
<protein>
    <recommendedName>
        <fullName evidence="3">Ribosomal protein L1</fullName>
    </recommendedName>
</protein>
<dbReference type="EMBL" id="MPUH01000347">
    <property type="protein sequence ID" value="OMJ82240.1"/>
    <property type="molecule type" value="Genomic_DNA"/>
</dbReference>
<dbReference type="InterPro" id="IPR023674">
    <property type="entry name" value="Ribosomal_uL1-like"/>
</dbReference>
<dbReference type="InterPro" id="IPR050257">
    <property type="entry name" value="eL8/uL1-like"/>
</dbReference>
<dbReference type="InterPro" id="IPR016095">
    <property type="entry name" value="Ribosomal_uL1_3-a/b-sand"/>
</dbReference>
<gene>
    <name evidence="1" type="ORF">SteCoe_17080</name>
</gene>
<evidence type="ECO:0008006" key="3">
    <source>
        <dbReference type="Google" id="ProtNLM"/>
    </source>
</evidence>